<dbReference type="NCBIfam" id="TIGR01353">
    <property type="entry name" value="dGTP_triPase"/>
    <property type="match status" value="1"/>
</dbReference>
<dbReference type="AlphaFoldDB" id="A0A4R6MWD1"/>
<organism evidence="3 4">
    <name type="scientific">Roseateles asaccharophilus</name>
    <dbReference type="NCBI Taxonomy" id="582607"/>
    <lineage>
        <taxon>Bacteria</taxon>
        <taxon>Pseudomonadati</taxon>
        <taxon>Pseudomonadota</taxon>
        <taxon>Betaproteobacteria</taxon>
        <taxon>Burkholderiales</taxon>
        <taxon>Sphaerotilaceae</taxon>
        <taxon>Roseateles</taxon>
    </lineage>
</organism>
<dbReference type="Proteomes" id="UP000295357">
    <property type="component" value="Unassembled WGS sequence"/>
</dbReference>
<gene>
    <name evidence="3" type="ORF">DFR39_10960</name>
</gene>
<dbReference type="Pfam" id="PF13286">
    <property type="entry name" value="HD_assoc"/>
    <property type="match status" value="1"/>
</dbReference>
<dbReference type="RefSeq" id="WP_133605000.1">
    <property type="nucleotide sequence ID" value="NZ_JAUFPJ010000003.1"/>
</dbReference>
<dbReference type="Gene3D" id="1.10.3210.10">
    <property type="entry name" value="Hypothetical protein af1432"/>
    <property type="match status" value="1"/>
</dbReference>
<proteinExistence type="predicted"/>
<evidence type="ECO:0000256" key="1">
    <source>
        <dbReference type="ARBA" id="ARBA00022801"/>
    </source>
</evidence>
<dbReference type="SUPFAM" id="SSF109604">
    <property type="entry name" value="HD-domain/PDEase-like"/>
    <property type="match status" value="1"/>
</dbReference>
<evidence type="ECO:0000313" key="4">
    <source>
        <dbReference type="Proteomes" id="UP000295357"/>
    </source>
</evidence>
<comment type="caution">
    <text evidence="3">The sequence shown here is derived from an EMBL/GenBank/DDBJ whole genome shotgun (WGS) entry which is preliminary data.</text>
</comment>
<feature type="domain" description="Phosphohydrolase-associated" evidence="2">
    <location>
        <begin position="342"/>
        <end position="426"/>
    </location>
</feature>
<protein>
    <submittedName>
        <fullName evidence="3">dGTPase</fullName>
    </submittedName>
</protein>
<reference evidence="3 4" key="1">
    <citation type="submission" date="2019-03" db="EMBL/GenBank/DDBJ databases">
        <title>Genomic Encyclopedia of Type Strains, Phase IV (KMG-IV): sequencing the most valuable type-strain genomes for metagenomic binning, comparative biology and taxonomic classification.</title>
        <authorList>
            <person name="Goeker M."/>
        </authorList>
    </citation>
    <scope>NUCLEOTIDE SEQUENCE [LARGE SCALE GENOMIC DNA]</scope>
    <source>
        <strain evidence="3 4">DSM 25082</strain>
    </source>
</reference>
<keyword evidence="4" id="KW-1185">Reference proteome</keyword>
<sequence length="432" mass="47846">MEATMQSEMIVRYQSMAVWSQRRSGEEISRARGGYRNPYARDRARVLHCAGFRRLQGKYVLPGLDQGDLMRTRLTQALEVAQLSRGLLRALDALHSPHAAWREVMPDPNLIEAIAFARFLGCTPMGKGGEIALQSWTSDIGGYQTDAQAFRAVSALECYSERHGLDLSRRVLLGCLAYPAAMSSVVGPHGTLPPGAFYDEDAGAASWLMECLSPADAERFLRPALPAQSHHAGKAGTPSWDSSIVALASEIAHGVHELEDGIVLGRIGPDDWRKLMPDRAWANAVDVADHTAVSEALFGSSELRRRRAIGALVNAFVVSVEVDEMVGLDSPLLRYQASLMPQARLWLRQLSELVNRKVFHAPELAPTLSRSLATVQAMLQACWADPERCLPAEPLQRLRSLKTDREQRRCIADWLAGLPDFQCLRLNHHWQS</sequence>
<dbReference type="InterPro" id="IPR026875">
    <property type="entry name" value="PHydrolase_assoc_dom"/>
</dbReference>
<keyword evidence="1" id="KW-0378">Hydrolase</keyword>
<accession>A0A4R6MWD1</accession>
<dbReference type="GO" id="GO:0016793">
    <property type="term" value="F:triphosphoric monoester hydrolase activity"/>
    <property type="evidence" value="ECO:0007669"/>
    <property type="project" value="InterPro"/>
</dbReference>
<dbReference type="OrthoDB" id="9803619at2"/>
<name>A0A4R6MWD1_9BURK</name>
<dbReference type="InterPro" id="IPR006261">
    <property type="entry name" value="dGTPase"/>
</dbReference>
<evidence type="ECO:0000259" key="2">
    <source>
        <dbReference type="Pfam" id="PF13286"/>
    </source>
</evidence>
<dbReference type="EMBL" id="SNXE01000009">
    <property type="protein sequence ID" value="TDP06387.1"/>
    <property type="molecule type" value="Genomic_DNA"/>
</dbReference>
<evidence type="ECO:0000313" key="3">
    <source>
        <dbReference type="EMBL" id="TDP06387.1"/>
    </source>
</evidence>